<sequence length="213" mass="22799">MDPKVPNEESGQPADTVDKAELVPAIDTSADDSCVLLADDSCITVEDSSQSQESSVSDTVLPETPDNIGGQEQGSQEGVGRGESGQGTSQPDPMTDEGKEEHSQVEQAGDSSQVQETSQLSEGGMQVQLSNENQENMEYDYPTPVFDFSKTPVQVTGATTEFGEFSSNFLKGCKWSPDGSCILTNSDDNTLRLFNLPVQLYQGQTEGLTELVS</sequence>
<dbReference type="InterPro" id="IPR036322">
    <property type="entry name" value="WD40_repeat_dom_sf"/>
</dbReference>
<dbReference type="AlphaFoldDB" id="A0A9J7N455"/>
<name>A0A9J7N455_BRAFL</name>
<gene>
    <name evidence="3" type="primary">LOC118426967</name>
</gene>
<keyword evidence="2" id="KW-1185">Reference proteome</keyword>
<evidence type="ECO:0000256" key="1">
    <source>
        <dbReference type="SAM" id="MobiDB-lite"/>
    </source>
</evidence>
<reference evidence="3" key="2">
    <citation type="submission" date="2025-08" db="UniProtKB">
        <authorList>
            <consortium name="RefSeq"/>
        </authorList>
    </citation>
    <scope>IDENTIFICATION</scope>
    <source>
        <strain evidence="3">S238N-H82</strain>
        <tissue evidence="3">Testes</tissue>
    </source>
</reference>
<protein>
    <submittedName>
        <fullName evidence="3">Telomerase Cajal body protein 1-like</fullName>
    </submittedName>
</protein>
<feature type="compositionally biased region" description="Polar residues" evidence="1">
    <location>
        <begin position="105"/>
        <end position="123"/>
    </location>
</feature>
<evidence type="ECO:0000313" key="2">
    <source>
        <dbReference type="Proteomes" id="UP000001554"/>
    </source>
</evidence>
<reference evidence="2" key="1">
    <citation type="journal article" date="2020" name="Nat. Ecol. Evol.">
        <title>Deeply conserved synteny resolves early events in vertebrate evolution.</title>
        <authorList>
            <person name="Simakov O."/>
            <person name="Marletaz F."/>
            <person name="Yue J.X."/>
            <person name="O'Connell B."/>
            <person name="Jenkins J."/>
            <person name="Brandt A."/>
            <person name="Calef R."/>
            <person name="Tung C.H."/>
            <person name="Huang T.K."/>
            <person name="Schmutz J."/>
            <person name="Satoh N."/>
            <person name="Yu J.K."/>
            <person name="Putnam N.H."/>
            <person name="Green R.E."/>
            <person name="Rokhsar D.S."/>
        </authorList>
    </citation>
    <scope>NUCLEOTIDE SEQUENCE [LARGE SCALE GENOMIC DNA]</scope>
    <source>
        <strain evidence="2">S238N-H82</strain>
    </source>
</reference>
<proteinExistence type="predicted"/>
<accession>A0A9J7N455</accession>
<evidence type="ECO:0000313" key="3">
    <source>
        <dbReference type="RefSeq" id="XP_035692492.1"/>
    </source>
</evidence>
<dbReference type="SUPFAM" id="SSF50978">
    <property type="entry name" value="WD40 repeat-like"/>
    <property type="match status" value="1"/>
</dbReference>
<dbReference type="InterPro" id="IPR051150">
    <property type="entry name" value="SWT21/TCAB1_mRNA_Telomere"/>
</dbReference>
<feature type="compositionally biased region" description="Low complexity" evidence="1">
    <location>
        <begin position="45"/>
        <end position="59"/>
    </location>
</feature>
<dbReference type="PANTHER" id="PTHR13211">
    <property type="entry name" value="TELOMERASE CAJAL BODY PROTEIN 1"/>
    <property type="match status" value="1"/>
</dbReference>
<dbReference type="PANTHER" id="PTHR13211:SF0">
    <property type="entry name" value="TELOMERASE CAJAL BODY PROTEIN 1"/>
    <property type="match status" value="1"/>
</dbReference>
<dbReference type="KEGG" id="bfo:118426967"/>
<dbReference type="GeneID" id="118426967"/>
<dbReference type="OrthoDB" id="239865at2759"/>
<dbReference type="Proteomes" id="UP000001554">
    <property type="component" value="Chromosome 12"/>
</dbReference>
<feature type="region of interest" description="Disordered" evidence="1">
    <location>
        <begin position="45"/>
        <end position="123"/>
    </location>
</feature>
<dbReference type="RefSeq" id="XP_035692492.1">
    <property type="nucleotide sequence ID" value="XM_035836599.1"/>
</dbReference>
<feature type="region of interest" description="Disordered" evidence="1">
    <location>
        <begin position="1"/>
        <end position="31"/>
    </location>
</feature>
<organism evidence="2 3">
    <name type="scientific">Branchiostoma floridae</name>
    <name type="common">Florida lancelet</name>
    <name type="synonym">Amphioxus</name>
    <dbReference type="NCBI Taxonomy" id="7739"/>
    <lineage>
        <taxon>Eukaryota</taxon>
        <taxon>Metazoa</taxon>
        <taxon>Chordata</taxon>
        <taxon>Cephalochordata</taxon>
        <taxon>Leptocardii</taxon>
        <taxon>Amphioxiformes</taxon>
        <taxon>Branchiostomatidae</taxon>
        <taxon>Branchiostoma</taxon>
    </lineage>
</organism>